<dbReference type="EMBL" id="WMIA01000007">
    <property type="protein sequence ID" value="MTF38805.1"/>
    <property type="molecule type" value="Genomic_DNA"/>
</dbReference>
<protein>
    <submittedName>
        <fullName evidence="1">Uncharacterized protein</fullName>
    </submittedName>
</protein>
<dbReference type="RefSeq" id="WP_015220156.1">
    <property type="nucleotide sequence ID" value="NZ_WMIA01000007.1"/>
</dbReference>
<evidence type="ECO:0000313" key="1">
    <source>
        <dbReference type="EMBL" id="MTF38805.1"/>
    </source>
</evidence>
<gene>
    <name evidence="1" type="ORF">GGC33_07670</name>
</gene>
<reference evidence="1 2" key="1">
    <citation type="submission" date="2019-11" db="EMBL/GenBank/DDBJ databases">
        <title>Isolation of a new High Light Tolerant Cyanobacteria.</title>
        <authorList>
            <person name="Dobson Z."/>
            <person name="Vaughn N."/>
            <person name="Vaughn M."/>
            <person name="Fromme P."/>
            <person name="Mazor Y."/>
        </authorList>
    </citation>
    <scope>NUCLEOTIDE SEQUENCE [LARGE SCALE GENOMIC DNA]</scope>
    <source>
        <strain evidence="1 2">0216</strain>
    </source>
</reference>
<dbReference type="AlphaFoldDB" id="A0A844GX96"/>
<organism evidence="1 2">
    <name type="scientific">Cyanobacterium aponinum 0216</name>
    <dbReference type="NCBI Taxonomy" id="2676140"/>
    <lineage>
        <taxon>Bacteria</taxon>
        <taxon>Bacillati</taxon>
        <taxon>Cyanobacteriota</taxon>
        <taxon>Cyanophyceae</taxon>
        <taxon>Oscillatoriophycideae</taxon>
        <taxon>Chroococcales</taxon>
        <taxon>Geminocystaceae</taxon>
        <taxon>Cyanobacterium</taxon>
    </lineage>
</organism>
<comment type="caution">
    <text evidence="1">The sequence shown here is derived from an EMBL/GenBank/DDBJ whole genome shotgun (WGS) entry which is preliminary data.</text>
</comment>
<sequence>MKPRFALVFSLILSLIFGQIISLIFVNFAQADSKKNAYSCIDHEGKPMTVVDTTRGRIQLIVWESDYFRASGWTPEKRCQEVSKRFQQFSDNSTLRFIANGMIGKYQVICVSPQSPPPSTNIVCQEQNLLMTLEPKDKPVEVMKQLFEDAVKIGAMPIRRGQAVLDLDKYFAVAPLMDAVSPIQKPPLIPEEKKPPQSGTTIECPPILCD</sequence>
<proteinExistence type="predicted"/>
<dbReference type="Proteomes" id="UP000437131">
    <property type="component" value="Unassembled WGS sequence"/>
</dbReference>
<accession>A0A844GX96</accession>
<evidence type="ECO:0000313" key="2">
    <source>
        <dbReference type="Proteomes" id="UP000437131"/>
    </source>
</evidence>
<dbReference type="Pfam" id="PF14218">
    <property type="entry name" value="COP23"/>
    <property type="match status" value="1"/>
</dbReference>
<dbReference type="InterPro" id="IPR025478">
    <property type="entry name" value="COP23"/>
</dbReference>
<name>A0A844GX96_9CHRO</name>